<evidence type="ECO:0000313" key="2">
    <source>
        <dbReference type="Proteomes" id="UP001620597"/>
    </source>
</evidence>
<evidence type="ECO:0000313" key="1">
    <source>
        <dbReference type="EMBL" id="MFK4751791.1"/>
    </source>
</evidence>
<dbReference type="PANTHER" id="PTHR36423:SF2">
    <property type="entry name" value="AFR070WP"/>
    <property type="match status" value="1"/>
</dbReference>
<gene>
    <name evidence="1" type="ORF">WG929_05125</name>
</gene>
<comment type="caution">
    <text evidence="1">The sequence shown here is derived from an EMBL/GenBank/DDBJ whole genome shotgun (WGS) entry which is preliminary data.</text>
</comment>
<dbReference type="Pfam" id="PF08883">
    <property type="entry name" value="DOPA_dioxygen"/>
    <property type="match status" value="1"/>
</dbReference>
<organism evidence="1 2">
    <name type="scientific">Oceanobacter antarcticus</name>
    <dbReference type="NCBI Taxonomy" id="3133425"/>
    <lineage>
        <taxon>Bacteria</taxon>
        <taxon>Pseudomonadati</taxon>
        <taxon>Pseudomonadota</taxon>
        <taxon>Gammaproteobacteria</taxon>
        <taxon>Oceanospirillales</taxon>
        <taxon>Oceanospirillaceae</taxon>
        <taxon>Oceanobacter</taxon>
    </lineage>
</organism>
<dbReference type="EMBL" id="JBBKTX010000005">
    <property type="protein sequence ID" value="MFK4751791.1"/>
    <property type="molecule type" value="Genomic_DNA"/>
</dbReference>
<sequence>MTDLIDIRHIKGWHAHVYFDTSTLEQARNLCLALAETFPAIQMGRVHEKLVGPHPDWSCQLAFANELFSSVMGFLALNRHGLTVFIHPITGQDLIDHRDRAIWMGAIRPLTLENLPDFGVVYDLLSNQTL</sequence>
<dbReference type="PIRSF" id="PIRSF028139">
    <property type="entry name" value="DOPA-diox_rel_Mll2280"/>
    <property type="match status" value="1"/>
</dbReference>
<keyword evidence="2" id="KW-1185">Reference proteome</keyword>
<dbReference type="InterPro" id="IPR023389">
    <property type="entry name" value="DOPA-like_sf"/>
</dbReference>
<protein>
    <submittedName>
        <fullName evidence="1">DOPA 4,5-dioxygenase family protein</fullName>
    </submittedName>
</protein>
<dbReference type="Proteomes" id="UP001620597">
    <property type="component" value="Unassembled WGS sequence"/>
</dbReference>
<dbReference type="SUPFAM" id="SSF143410">
    <property type="entry name" value="DOPA-like"/>
    <property type="match status" value="1"/>
</dbReference>
<dbReference type="PANTHER" id="PTHR36423">
    <property type="entry name" value="AFR070WP"/>
    <property type="match status" value="1"/>
</dbReference>
<dbReference type="InterPro" id="IPR014980">
    <property type="entry name" value="DOPA_dioxygen"/>
</dbReference>
<dbReference type="RefSeq" id="WP_416205169.1">
    <property type="nucleotide sequence ID" value="NZ_JBBKTX010000005.1"/>
</dbReference>
<name>A0ABW8NFX7_9GAMM</name>
<reference evidence="1 2" key="1">
    <citation type="submission" date="2024-03" db="EMBL/GenBank/DDBJ databases">
        <title>High-quality draft genome sequence of Oceanobacter sp. wDCs-4.</title>
        <authorList>
            <person name="Dong C."/>
        </authorList>
    </citation>
    <scope>NUCLEOTIDE SEQUENCE [LARGE SCALE GENOMIC DNA]</scope>
    <source>
        <strain evidence="2">wDCs-4</strain>
    </source>
</reference>
<proteinExistence type="predicted"/>
<accession>A0ABW8NFX7</accession>
<dbReference type="Gene3D" id="3.30.70.1240">
    <property type="entry name" value="DOPA-like domains"/>
    <property type="match status" value="1"/>
</dbReference>